<protein>
    <submittedName>
        <fullName evidence="1">Uncharacterized protein</fullName>
    </submittedName>
</protein>
<dbReference type="EMBL" id="MF150122">
    <property type="protein sequence ID" value="ASF81513.1"/>
    <property type="molecule type" value="Genomic_DNA"/>
</dbReference>
<gene>
    <name evidence="1" type="ORF">KP64477b_00185</name>
</gene>
<proteinExistence type="predicted"/>
<organism evidence="1">
    <name type="scientific">Klebsiella pneumoniae</name>
    <dbReference type="NCBI Taxonomy" id="573"/>
    <lineage>
        <taxon>Bacteria</taxon>
        <taxon>Pseudomonadati</taxon>
        <taxon>Pseudomonadota</taxon>
        <taxon>Gammaproteobacteria</taxon>
        <taxon>Enterobacterales</taxon>
        <taxon>Enterobacteriaceae</taxon>
        <taxon>Klebsiella/Raoultella group</taxon>
        <taxon>Klebsiella</taxon>
        <taxon>Klebsiella pneumoniae complex</taxon>
    </lineage>
</organism>
<keyword evidence="1" id="KW-0614">Plasmid</keyword>
<geneLocation type="plasmid" evidence="1">
    <name>pKP64477b</name>
</geneLocation>
<name>A0A218N5M9_KLEPN</name>
<dbReference type="AlphaFoldDB" id="A0A218N5M9"/>
<reference evidence="1" key="1">
    <citation type="submission" date="2017-05" db="EMBL/GenBank/DDBJ databases">
        <authorList>
            <person name="Song R."/>
            <person name="Chenine A.L."/>
            <person name="Ruprecht R.M."/>
        </authorList>
    </citation>
    <scope>NUCLEOTIDE SEQUENCE</scope>
    <source>
        <strain evidence="1">A64477</strain>
        <plasmid evidence="1">pKP64477b</plasmid>
    </source>
</reference>
<evidence type="ECO:0000313" key="1">
    <source>
        <dbReference type="EMBL" id="ASF81513.1"/>
    </source>
</evidence>
<sequence length="47" mass="5476">MYTFPNFEVENMAVQLIGAPDQNCRLRTMGFHLQGIRILLWILIPTL</sequence>
<accession>A0A218N5M9</accession>